<gene>
    <name evidence="2" type="ORF">AWRI4619_LOCUS7080</name>
</gene>
<accession>A0A9N8JRL5</accession>
<proteinExistence type="predicted"/>
<feature type="region of interest" description="Disordered" evidence="1">
    <location>
        <begin position="177"/>
        <end position="234"/>
    </location>
</feature>
<evidence type="ECO:0000313" key="3">
    <source>
        <dbReference type="Proteomes" id="UP000716446"/>
    </source>
</evidence>
<keyword evidence="3" id="KW-1185">Reference proteome</keyword>
<protein>
    <submittedName>
        <fullName evidence="2">Uncharacterized protein</fullName>
    </submittedName>
</protein>
<reference evidence="2" key="1">
    <citation type="submission" date="2020-06" db="EMBL/GenBank/DDBJ databases">
        <authorList>
            <person name="Onetto C."/>
        </authorList>
    </citation>
    <scope>NUCLEOTIDE SEQUENCE</scope>
</reference>
<name>A0A9N8JRL5_9PEZI</name>
<evidence type="ECO:0000256" key="1">
    <source>
        <dbReference type="SAM" id="MobiDB-lite"/>
    </source>
</evidence>
<sequence length="234" mass="25605">MTALRHESAAMCPRCGYVTGRMKEGCDRKCTGGGSTAVLAKEVEAKAESPGIAKAYLSGLEDTIREELQLIDQDKLTKEKLAKIGKDCAVCVSTIDQALLDGSASSFTVLSDVQRLVHSFVNPLRKNREAPPLKVGESDVKIDKALQNEKASRKRAPTGDPLFQRFMKKAKTGIIEDEEDKIDLEAGSDGDDDRDIHDEEDDGGEFDVDGEDEYAPGNDDDEAGDELEEDHVEW</sequence>
<organism evidence="2 3">
    <name type="scientific">Aureobasidium vineae</name>
    <dbReference type="NCBI Taxonomy" id="2773715"/>
    <lineage>
        <taxon>Eukaryota</taxon>
        <taxon>Fungi</taxon>
        <taxon>Dikarya</taxon>
        <taxon>Ascomycota</taxon>
        <taxon>Pezizomycotina</taxon>
        <taxon>Dothideomycetes</taxon>
        <taxon>Dothideomycetidae</taxon>
        <taxon>Dothideales</taxon>
        <taxon>Saccotheciaceae</taxon>
        <taxon>Aureobasidium</taxon>
    </lineage>
</organism>
<dbReference type="AlphaFoldDB" id="A0A9N8JRL5"/>
<dbReference type="EMBL" id="CAIJEN010000013">
    <property type="protein sequence ID" value="CAD0092070.1"/>
    <property type="molecule type" value="Genomic_DNA"/>
</dbReference>
<dbReference type="Proteomes" id="UP000716446">
    <property type="component" value="Unassembled WGS sequence"/>
</dbReference>
<evidence type="ECO:0000313" key="2">
    <source>
        <dbReference type="EMBL" id="CAD0092070.1"/>
    </source>
</evidence>
<comment type="caution">
    <text evidence="2">The sequence shown here is derived from an EMBL/GenBank/DDBJ whole genome shotgun (WGS) entry which is preliminary data.</text>
</comment>